<evidence type="ECO:0000256" key="3">
    <source>
        <dbReference type="ARBA" id="ARBA00023159"/>
    </source>
</evidence>
<dbReference type="Pfam" id="PF12833">
    <property type="entry name" value="HTH_18"/>
    <property type="match status" value="1"/>
</dbReference>
<evidence type="ECO:0000313" key="7">
    <source>
        <dbReference type="Proteomes" id="UP000319818"/>
    </source>
</evidence>
<protein>
    <submittedName>
        <fullName evidence="6">AraC family transcriptional regulator</fullName>
    </submittedName>
</protein>
<dbReference type="PANTHER" id="PTHR46796:SF2">
    <property type="entry name" value="TRANSCRIPTIONAL REGULATORY PROTEIN"/>
    <property type="match status" value="1"/>
</dbReference>
<sequence>MPAVRAWAPQVPGITEVFHAWFTDHAYPEHTHDTWTLLVVDEGAIRYDLDRHEHGALRPGVTLLPPHVAHTGRAATPDGFRKRVLYLDAEVIDTGLIGPAVDAPALDDPVLRTRVHQLHRALETRGTDLEAESRLALIGDRIRQHLRAPAPPPAPDRLAADLRDLLDARMVAGLALRDAAAQLHAHPAQLVRSFTRAFGLPPHRYLTGRRIDAARRRLLTGEPVAQVAVDVGFHDQAHLHRHFTRLVGTTPGRYARGGVLSRITTSPRTRRTRG</sequence>
<keyword evidence="1" id="KW-0805">Transcription regulation</keyword>
<feature type="domain" description="HTH araC/xylS-type" evidence="5">
    <location>
        <begin position="156"/>
        <end position="257"/>
    </location>
</feature>
<keyword evidence="2" id="KW-0238">DNA-binding</keyword>
<reference evidence="6 7" key="1">
    <citation type="submission" date="2019-06" db="EMBL/GenBank/DDBJ databases">
        <title>Sequencing the genomes of 1000 actinobacteria strains.</title>
        <authorList>
            <person name="Klenk H.-P."/>
        </authorList>
    </citation>
    <scope>NUCLEOTIDE SEQUENCE [LARGE SCALE GENOMIC DNA]</scope>
    <source>
        <strain evidence="6 7">DSM 45511</strain>
    </source>
</reference>
<evidence type="ECO:0000259" key="5">
    <source>
        <dbReference type="PROSITE" id="PS01124"/>
    </source>
</evidence>
<dbReference type="GO" id="GO:0003700">
    <property type="term" value="F:DNA-binding transcription factor activity"/>
    <property type="evidence" value="ECO:0007669"/>
    <property type="project" value="InterPro"/>
</dbReference>
<name>A0A543FNZ5_9PSEU</name>
<dbReference type="InterPro" id="IPR009057">
    <property type="entry name" value="Homeodomain-like_sf"/>
</dbReference>
<dbReference type="GO" id="GO:0043565">
    <property type="term" value="F:sequence-specific DNA binding"/>
    <property type="evidence" value="ECO:0007669"/>
    <property type="project" value="InterPro"/>
</dbReference>
<dbReference type="PANTHER" id="PTHR46796">
    <property type="entry name" value="HTH-TYPE TRANSCRIPTIONAL ACTIVATOR RHAS-RELATED"/>
    <property type="match status" value="1"/>
</dbReference>
<dbReference type="RefSeq" id="WP_142106900.1">
    <property type="nucleotide sequence ID" value="NZ_VFPH01000003.1"/>
</dbReference>
<evidence type="ECO:0000256" key="1">
    <source>
        <dbReference type="ARBA" id="ARBA00023015"/>
    </source>
</evidence>
<dbReference type="SUPFAM" id="SSF46689">
    <property type="entry name" value="Homeodomain-like"/>
    <property type="match status" value="1"/>
</dbReference>
<gene>
    <name evidence="6" type="ORF">FB388_7013</name>
</gene>
<dbReference type="Proteomes" id="UP000319818">
    <property type="component" value="Unassembled WGS sequence"/>
</dbReference>
<dbReference type="EMBL" id="VFPH01000003">
    <property type="protein sequence ID" value="TQM35577.1"/>
    <property type="molecule type" value="Genomic_DNA"/>
</dbReference>
<dbReference type="InterPro" id="IPR018062">
    <property type="entry name" value="HTH_AraC-typ_CS"/>
</dbReference>
<dbReference type="InterPro" id="IPR050204">
    <property type="entry name" value="AraC_XylS_family_regulators"/>
</dbReference>
<comment type="caution">
    <text evidence="6">The sequence shown here is derived from an EMBL/GenBank/DDBJ whole genome shotgun (WGS) entry which is preliminary data.</text>
</comment>
<keyword evidence="3" id="KW-0010">Activator</keyword>
<evidence type="ECO:0000256" key="2">
    <source>
        <dbReference type="ARBA" id="ARBA00023125"/>
    </source>
</evidence>
<evidence type="ECO:0000256" key="4">
    <source>
        <dbReference type="ARBA" id="ARBA00023163"/>
    </source>
</evidence>
<dbReference type="SUPFAM" id="SSF51215">
    <property type="entry name" value="Regulatory protein AraC"/>
    <property type="match status" value="1"/>
</dbReference>
<dbReference type="AlphaFoldDB" id="A0A543FNZ5"/>
<proteinExistence type="predicted"/>
<keyword evidence="7" id="KW-1185">Reference proteome</keyword>
<dbReference type="PROSITE" id="PS00041">
    <property type="entry name" value="HTH_ARAC_FAMILY_1"/>
    <property type="match status" value="1"/>
</dbReference>
<dbReference type="OrthoDB" id="2060755at2"/>
<dbReference type="PROSITE" id="PS01124">
    <property type="entry name" value="HTH_ARAC_FAMILY_2"/>
    <property type="match status" value="1"/>
</dbReference>
<accession>A0A543FNZ5</accession>
<organism evidence="6 7">
    <name type="scientific">Pseudonocardia cypriaca</name>
    <dbReference type="NCBI Taxonomy" id="882449"/>
    <lineage>
        <taxon>Bacteria</taxon>
        <taxon>Bacillati</taxon>
        <taxon>Actinomycetota</taxon>
        <taxon>Actinomycetes</taxon>
        <taxon>Pseudonocardiales</taxon>
        <taxon>Pseudonocardiaceae</taxon>
        <taxon>Pseudonocardia</taxon>
    </lineage>
</organism>
<dbReference type="Pfam" id="PF02311">
    <property type="entry name" value="AraC_binding"/>
    <property type="match status" value="1"/>
</dbReference>
<evidence type="ECO:0000313" key="6">
    <source>
        <dbReference type="EMBL" id="TQM35577.1"/>
    </source>
</evidence>
<dbReference type="InterPro" id="IPR003313">
    <property type="entry name" value="AraC-bd"/>
</dbReference>
<keyword evidence="4" id="KW-0804">Transcription</keyword>
<dbReference type="InterPro" id="IPR037923">
    <property type="entry name" value="HTH-like"/>
</dbReference>
<dbReference type="SMART" id="SM00342">
    <property type="entry name" value="HTH_ARAC"/>
    <property type="match status" value="1"/>
</dbReference>
<dbReference type="InterPro" id="IPR018060">
    <property type="entry name" value="HTH_AraC"/>
</dbReference>
<dbReference type="Gene3D" id="1.10.10.60">
    <property type="entry name" value="Homeodomain-like"/>
    <property type="match status" value="1"/>
</dbReference>